<dbReference type="GO" id="GO:0042147">
    <property type="term" value="P:retrograde transport, endosome to Golgi"/>
    <property type="evidence" value="ECO:0007669"/>
    <property type="project" value="TreeGrafter"/>
</dbReference>
<name>A0AAW0AJ26_9AGAR</name>
<dbReference type="PANTHER" id="PTHR21663:SF0">
    <property type="entry name" value="HEAT REPEAT-CONTAINING PROTEIN 5B"/>
    <property type="match status" value="1"/>
</dbReference>
<evidence type="ECO:0000313" key="2">
    <source>
        <dbReference type="Proteomes" id="UP001362999"/>
    </source>
</evidence>
<protein>
    <submittedName>
        <fullName evidence="1">Uncharacterized protein</fullName>
    </submittedName>
</protein>
<dbReference type="GO" id="GO:0008104">
    <property type="term" value="P:intracellular protein localization"/>
    <property type="evidence" value="ECO:0007669"/>
    <property type="project" value="TreeGrafter"/>
</dbReference>
<sequence>MREVLRKRGPNEQGQIGAIRELANVYLKRWLALMSGSPSLSNTVFVSVLREVAGLLQQLRNVPLSRSGQRRLGALLFLLLHTVAAPKDYNCRDGAVAARPHRPPHAQRFIVCPLRALGYAYGLAVIVSTIPVRPPYVSYDALAVLDTVIAVLKREGDQDLRVAGTEVEVAWAALAALKASGPTFVRPSHSCLFSGGTHSRNRKDFGVGAAGRAHDGYNSGTLVTLDVARRIAALLSNALVFANHFVTPRRAQKNVNAARGVACLRPRVHQCFAALGFSGITGATQFQSCMSLFASPDEYAGAGSAVQAAIAVSSRTFMEIWARGDGYGGKEKDLLTWDLVEVAIDSLLASMHHPVEYYGEEPPPAATSVVNTAIESFVQLLPLQNLKATLEKNAGQKAAVSVDAAVAVVLALCQVMGSAQLGRAKETFGSTQDTLVDGDSVLHTASSESGGRLANLAGTNFITGQIDLSTSSSIR</sequence>
<accession>A0AAW0AJ26</accession>
<reference evidence="1 2" key="1">
    <citation type="journal article" date="2024" name="J Genomics">
        <title>Draft genome sequencing and assembly of Favolaschia claudopus CIRM-BRFM 2984 isolated from oak limbs.</title>
        <authorList>
            <person name="Navarro D."/>
            <person name="Drula E."/>
            <person name="Chaduli D."/>
            <person name="Cazenave R."/>
            <person name="Ahrendt S."/>
            <person name="Wang J."/>
            <person name="Lipzen A."/>
            <person name="Daum C."/>
            <person name="Barry K."/>
            <person name="Grigoriev I.V."/>
            <person name="Favel A."/>
            <person name="Rosso M.N."/>
            <person name="Martin F."/>
        </authorList>
    </citation>
    <scope>NUCLEOTIDE SEQUENCE [LARGE SCALE GENOMIC DNA]</scope>
    <source>
        <strain evidence="1 2">CIRM-BRFM 2984</strain>
    </source>
</reference>
<keyword evidence="2" id="KW-1185">Reference proteome</keyword>
<dbReference type="AlphaFoldDB" id="A0AAW0AJ26"/>
<dbReference type="InterPro" id="IPR040108">
    <property type="entry name" value="Laa1/Sip1/HEATR5"/>
</dbReference>
<proteinExistence type="predicted"/>
<organism evidence="1 2">
    <name type="scientific">Favolaschia claudopus</name>
    <dbReference type="NCBI Taxonomy" id="2862362"/>
    <lineage>
        <taxon>Eukaryota</taxon>
        <taxon>Fungi</taxon>
        <taxon>Dikarya</taxon>
        <taxon>Basidiomycota</taxon>
        <taxon>Agaricomycotina</taxon>
        <taxon>Agaricomycetes</taxon>
        <taxon>Agaricomycetidae</taxon>
        <taxon>Agaricales</taxon>
        <taxon>Marasmiineae</taxon>
        <taxon>Mycenaceae</taxon>
        <taxon>Favolaschia</taxon>
    </lineage>
</organism>
<dbReference type="GO" id="GO:0006897">
    <property type="term" value="P:endocytosis"/>
    <property type="evidence" value="ECO:0007669"/>
    <property type="project" value="TreeGrafter"/>
</dbReference>
<evidence type="ECO:0000313" key="1">
    <source>
        <dbReference type="EMBL" id="KAK7008380.1"/>
    </source>
</evidence>
<comment type="caution">
    <text evidence="1">The sequence shown here is derived from an EMBL/GenBank/DDBJ whole genome shotgun (WGS) entry which is preliminary data.</text>
</comment>
<dbReference type="EMBL" id="JAWWNJ010000067">
    <property type="protein sequence ID" value="KAK7008380.1"/>
    <property type="molecule type" value="Genomic_DNA"/>
</dbReference>
<dbReference type="GO" id="GO:0030139">
    <property type="term" value="C:endocytic vesicle"/>
    <property type="evidence" value="ECO:0007669"/>
    <property type="project" value="TreeGrafter"/>
</dbReference>
<gene>
    <name evidence="1" type="ORF">R3P38DRAFT_3210471</name>
</gene>
<dbReference type="PANTHER" id="PTHR21663">
    <property type="entry name" value="HYPOTHETICAL HEAT DOMAIN-CONTAINING"/>
    <property type="match status" value="1"/>
</dbReference>
<dbReference type="Proteomes" id="UP001362999">
    <property type="component" value="Unassembled WGS sequence"/>
</dbReference>
<dbReference type="GO" id="GO:0005794">
    <property type="term" value="C:Golgi apparatus"/>
    <property type="evidence" value="ECO:0007669"/>
    <property type="project" value="TreeGrafter"/>
</dbReference>
<dbReference type="GO" id="GO:0016020">
    <property type="term" value="C:membrane"/>
    <property type="evidence" value="ECO:0007669"/>
    <property type="project" value="TreeGrafter"/>
</dbReference>
<dbReference type="GO" id="GO:0005829">
    <property type="term" value="C:cytosol"/>
    <property type="evidence" value="ECO:0007669"/>
    <property type="project" value="GOC"/>
</dbReference>